<reference evidence="9" key="1">
    <citation type="journal article" date="2015" name="Genome Announc.">
        <title>Genome sequence of the AIDS-associated pathogen Penicillium marneffei (ATCC18224) and its near taxonomic relative Talaromyces stipitatus (ATCC10500).</title>
        <authorList>
            <person name="Nierman W.C."/>
            <person name="Fedorova-Abrams N.D."/>
            <person name="Andrianopoulos A."/>
        </authorList>
    </citation>
    <scope>NUCLEOTIDE SEQUENCE [LARGE SCALE GENOMIC DNA]</scope>
    <source>
        <strain evidence="9">ATCC 10500 / CBS 375.48 / QM 6759 / NRRL 1006</strain>
    </source>
</reference>
<dbReference type="Gene3D" id="4.10.240.10">
    <property type="entry name" value="Zn(2)-C6 fungal-type DNA-binding domain"/>
    <property type="match status" value="1"/>
</dbReference>
<dbReference type="PROSITE" id="PS50048">
    <property type="entry name" value="ZN2_CY6_FUNGAL_2"/>
    <property type="match status" value="1"/>
</dbReference>
<dbReference type="RefSeq" id="XP_002479965.1">
    <property type="nucleotide sequence ID" value="XM_002479920.1"/>
</dbReference>
<dbReference type="PANTHER" id="PTHR47654:SF3">
    <property type="entry name" value="ZN(II)2CYS6 TRANSCRIPTION FACTOR (EUROFUNG)"/>
    <property type="match status" value="1"/>
</dbReference>
<keyword evidence="5" id="KW-0539">Nucleus</keyword>
<feature type="compositionally biased region" description="Polar residues" evidence="6">
    <location>
        <begin position="175"/>
        <end position="188"/>
    </location>
</feature>
<feature type="compositionally biased region" description="Low complexity" evidence="6">
    <location>
        <begin position="31"/>
        <end position="42"/>
    </location>
</feature>
<feature type="region of interest" description="Disordered" evidence="6">
    <location>
        <begin position="794"/>
        <end position="825"/>
    </location>
</feature>
<name>B8M7H8_TALSN</name>
<dbReference type="OMA" id="HAVNYHL"/>
<dbReference type="PROSITE" id="PS00463">
    <property type="entry name" value="ZN2_CY6_FUNGAL_1"/>
    <property type="match status" value="1"/>
</dbReference>
<dbReference type="InParanoid" id="B8M7H8"/>
<evidence type="ECO:0000256" key="3">
    <source>
        <dbReference type="ARBA" id="ARBA00023125"/>
    </source>
</evidence>
<feature type="compositionally biased region" description="Polar residues" evidence="6">
    <location>
        <begin position="1"/>
        <end position="15"/>
    </location>
</feature>
<keyword evidence="2" id="KW-0805">Transcription regulation</keyword>
<dbReference type="InterPro" id="IPR001138">
    <property type="entry name" value="Zn2Cys6_DnaBD"/>
</dbReference>
<evidence type="ECO:0000256" key="6">
    <source>
        <dbReference type="SAM" id="MobiDB-lite"/>
    </source>
</evidence>
<dbReference type="GO" id="GO:0008270">
    <property type="term" value="F:zinc ion binding"/>
    <property type="evidence" value="ECO:0007669"/>
    <property type="project" value="InterPro"/>
</dbReference>
<gene>
    <name evidence="8" type="ORF">TSTA_028200</name>
</gene>
<dbReference type="EMBL" id="EQ962654">
    <property type="protein sequence ID" value="EED19531.1"/>
    <property type="molecule type" value="Genomic_DNA"/>
</dbReference>
<keyword evidence="3" id="KW-0238">DNA-binding</keyword>
<evidence type="ECO:0000313" key="8">
    <source>
        <dbReference type="EMBL" id="EED19531.1"/>
    </source>
</evidence>
<evidence type="ECO:0000313" key="9">
    <source>
        <dbReference type="Proteomes" id="UP000001745"/>
    </source>
</evidence>
<dbReference type="GO" id="GO:0003677">
    <property type="term" value="F:DNA binding"/>
    <property type="evidence" value="ECO:0007669"/>
    <property type="project" value="UniProtKB-KW"/>
</dbReference>
<evidence type="ECO:0000256" key="2">
    <source>
        <dbReference type="ARBA" id="ARBA00023015"/>
    </source>
</evidence>
<dbReference type="Proteomes" id="UP000001745">
    <property type="component" value="Unassembled WGS sequence"/>
</dbReference>
<keyword evidence="1" id="KW-0479">Metal-binding</keyword>
<dbReference type="eggNOG" id="ENOG502RZ6G">
    <property type="taxonomic scope" value="Eukaryota"/>
</dbReference>
<dbReference type="PhylomeDB" id="B8M7H8"/>
<dbReference type="CDD" id="cd00067">
    <property type="entry name" value="GAL4"/>
    <property type="match status" value="1"/>
</dbReference>
<evidence type="ECO:0000259" key="7">
    <source>
        <dbReference type="PROSITE" id="PS50048"/>
    </source>
</evidence>
<dbReference type="Pfam" id="PF00172">
    <property type="entry name" value="Zn_clus"/>
    <property type="match status" value="1"/>
</dbReference>
<dbReference type="HOGENOM" id="CLU_011910_0_0_1"/>
<dbReference type="GeneID" id="8108336"/>
<organism evidence="8 9">
    <name type="scientific">Talaromyces stipitatus (strain ATCC 10500 / CBS 375.48 / QM 6759 / NRRL 1006)</name>
    <name type="common">Penicillium stipitatum</name>
    <dbReference type="NCBI Taxonomy" id="441959"/>
    <lineage>
        <taxon>Eukaryota</taxon>
        <taxon>Fungi</taxon>
        <taxon>Dikarya</taxon>
        <taxon>Ascomycota</taxon>
        <taxon>Pezizomycotina</taxon>
        <taxon>Eurotiomycetes</taxon>
        <taxon>Eurotiomycetidae</taxon>
        <taxon>Eurotiales</taxon>
        <taxon>Trichocomaceae</taxon>
        <taxon>Talaromyces</taxon>
        <taxon>Talaromyces sect. Talaromyces</taxon>
    </lineage>
</organism>
<dbReference type="AlphaFoldDB" id="B8M7H8"/>
<keyword evidence="9" id="KW-1185">Reference proteome</keyword>
<dbReference type="InterPro" id="IPR053230">
    <property type="entry name" value="Trans_reg_galc"/>
</dbReference>
<accession>B8M7H8</accession>
<dbReference type="SMART" id="SM00906">
    <property type="entry name" value="Fungal_trans"/>
    <property type="match status" value="1"/>
</dbReference>
<protein>
    <submittedName>
        <fullName evidence="8">C6 transcription factor, putative</fullName>
    </submittedName>
</protein>
<sequence length="908" mass="102898">MDPLSESSQLNQQAGNRLVPIAENQSDNNNTTQFSSRTTSRSQDAHSTPEGVETVTIPVQATHQGYPVNAKVAIPRSRAGASYRYSRRVAKACESCRQRKTKCSGDTPVCRQCRELRVKCQYPDGMREKTKRYMEELSHKVNDYESLLKELRFSVNEALGDRITATLSKYAADGEQNSIDHPSSSSRTPLDDADLEPSSPSSVGSLEAIDRVEEDLNRGENVRATGFIGKNSEISWMQRVQRESVQRARKEPGMYEGEPQARQYEDFSINSVSYHLDDLDINVSGPIDEYQMPSRKHAERLFEDYLITVHPFFPIINRPLFSSQFKYFFDNSAQPGDRWLAILNMIFAIAAKHSHLVQAPWKSNDTQDHLIYFARARYLSMTADELFSHPDLQQVQVEGLMAFYLLSTDQINRAWRISSLAIRSAIALGINMKSSSETTPNTSKESRYRVWWSLYSFEHLLGVMTGRATCILDGVCTTPMPIPFEEERFSEPAVQEMLGNFTLREERIQSVVASHSIRLMPQNPAGGQNVDRREKTDRFAWIRSIPFNPGLLFLLYIDLTVITQEIVNKVYTADAVRVPWSHIENRIGELKSRIDLWFNQLPEAFKFTQKESSSPEQVRAKLGLAFQYYSARITLGRPCLCRRDARANKQTSFSHKMALVSLEAATRMLDLIPDAPDPFQLYQLAPWWAILHFLMQSTTVLLLELSFANVHAPNEEKNTFHSAKKAIRWLYAMSEHSTASFRAWQLCDSCIRRIAVGMNYDVSDLPPIPSDAILEQQRQYHAQDQLQAYGNTGRMQAQLSTTAARGSDTQQQQPEPFDWSTGMEPITTSSTEAARRRELLGDLDLEHNAVVTTAEPVTYPMSFSPLMVNSGSSGPSIPDSHFPYDPISGEFMGSFFPNPGADQNNWDN</sequence>
<dbReference type="VEuPathDB" id="FungiDB:TSTA_028200"/>
<proteinExistence type="predicted"/>
<evidence type="ECO:0000256" key="1">
    <source>
        <dbReference type="ARBA" id="ARBA00022723"/>
    </source>
</evidence>
<keyword evidence="4" id="KW-0804">Transcription</keyword>
<feature type="domain" description="Zn(2)-C6 fungal-type" evidence="7">
    <location>
        <begin position="92"/>
        <end position="122"/>
    </location>
</feature>
<dbReference type="Pfam" id="PF04082">
    <property type="entry name" value="Fungal_trans"/>
    <property type="match status" value="1"/>
</dbReference>
<dbReference type="SMART" id="SM00066">
    <property type="entry name" value="GAL4"/>
    <property type="match status" value="1"/>
</dbReference>
<dbReference type="GO" id="GO:0000981">
    <property type="term" value="F:DNA-binding transcription factor activity, RNA polymerase II-specific"/>
    <property type="evidence" value="ECO:0007669"/>
    <property type="project" value="InterPro"/>
</dbReference>
<dbReference type="CDD" id="cd12148">
    <property type="entry name" value="fungal_TF_MHR"/>
    <property type="match status" value="1"/>
</dbReference>
<feature type="region of interest" description="Disordered" evidence="6">
    <location>
        <begin position="174"/>
        <end position="207"/>
    </location>
</feature>
<dbReference type="InterPro" id="IPR007219">
    <property type="entry name" value="XnlR_reg_dom"/>
</dbReference>
<evidence type="ECO:0000256" key="4">
    <source>
        <dbReference type="ARBA" id="ARBA00023163"/>
    </source>
</evidence>
<dbReference type="OrthoDB" id="5296287at2759"/>
<evidence type="ECO:0000256" key="5">
    <source>
        <dbReference type="ARBA" id="ARBA00023242"/>
    </source>
</evidence>
<dbReference type="PANTHER" id="PTHR47654">
    <property type="entry name" value="ZN(II)2CYS6 TRANSCRIPTION FACTOR (EUROFUNG)-RELATED"/>
    <property type="match status" value="1"/>
</dbReference>
<dbReference type="GO" id="GO:0006351">
    <property type="term" value="P:DNA-templated transcription"/>
    <property type="evidence" value="ECO:0007669"/>
    <property type="project" value="InterPro"/>
</dbReference>
<feature type="compositionally biased region" description="Polar residues" evidence="6">
    <location>
        <begin position="794"/>
        <end position="814"/>
    </location>
</feature>
<dbReference type="InterPro" id="IPR036864">
    <property type="entry name" value="Zn2-C6_fun-type_DNA-bd_sf"/>
</dbReference>
<dbReference type="SUPFAM" id="SSF57701">
    <property type="entry name" value="Zn2/Cys6 DNA-binding domain"/>
    <property type="match status" value="1"/>
</dbReference>
<feature type="region of interest" description="Disordered" evidence="6">
    <location>
        <begin position="1"/>
        <end position="52"/>
    </location>
</feature>